<comment type="caution">
    <text evidence="4">The sequence shown here is derived from an EMBL/GenBank/DDBJ whole genome shotgun (WGS) entry which is preliminary data.</text>
</comment>
<feature type="domain" description="N-acetyltransferase" evidence="3">
    <location>
        <begin position="127"/>
        <end position="278"/>
    </location>
</feature>
<dbReference type="InterPro" id="IPR050832">
    <property type="entry name" value="Bact_Acetyltransf"/>
</dbReference>
<gene>
    <name evidence="4" type="ORF">ACFP3V_25855</name>
</gene>
<evidence type="ECO:0000313" key="5">
    <source>
        <dbReference type="Proteomes" id="UP001596174"/>
    </source>
</evidence>
<evidence type="ECO:0000259" key="3">
    <source>
        <dbReference type="PROSITE" id="PS51186"/>
    </source>
</evidence>
<evidence type="ECO:0000256" key="2">
    <source>
        <dbReference type="ARBA" id="ARBA00023315"/>
    </source>
</evidence>
<dbReference type="InterPro" id="IPR000182">
    <property type="entry name" value="GNAT_dom"/>
</dbReference>
<evidence type="ECO:0000313" key="4">
    <source>
        <dbReference type="EMBL" id="MFC5910628.1"/>
    </source>
</evidence>
<name>A0ABW1G9C2_9ACTN</name>
<organism evidence="4 5">
    <name type="scientific">Streptacidiphilus monticola</name>
    <dbReference type="NCBI Taxonomy" id="2161674"/>
    <lineage>
        <taxon>Bacteria</taxon>
        <taxon>Bacillati</taxon>
        <taxon>Actinomycetota</taxon>
        <taxon>Actinomycetes</taxon>
        <taxon>Kitasatosporales</taxon>
        <taxon>Streptomycetaceae</taxon>
        <taxon>Streptacidiphilus</taxon>
    </lineage>
</organism>
<proteinExistence type="predicted"/>
<keyword evidence="5" id="KW-1185">Reference proteome</keyword>
<dbReference type="InterPro" id="IPR016181">
    <property type="entry name" value="Acyl_CoA_acyltransferase"/>
</dbReference>
<dbReference type="CDD" id="cd04301">
    <property type="entry name" value="NAT_SF"/>
    <property type="match status" value="2"/>
</dbReference>
<dbReference type="RefSeq" id="WP_380588157.1">
    <property type="nucleotide sequence ID" value="NZ_JBHSQJ010000124.1"/>
</dbReference>
<dbReference type="Gene3D" id="3.40.630.30">
    <property type="match status" value="2"/>
</dbReference>
<dbReference type="EMBL" id="JBHSQJ010000124">
    <property type="protein sequence ID" value="MFC5910628.1"/>
    <property type="molecule type" value="Genomic_DNA"/>
</dbReference>
<evidence type="ECO:0000256" key="1">
    <source>
        <dbReference type="ARBA" id="ARBA00022679"/>
    </source>
</evidence>
<keyword evidence="1" id="KW-0808">Transferase</keyword>
<dbReference type="PANTHER" id="PTHR43877">
    <property type="entry name" value="AMINOALKYLPHOSPHONATE N-ACETYLTRANSFERASE-RELATED-RELATED"/>
    <property type="match status" value="1"/>
</dbReference>
<accession>A0ABW1G9C2</accession>
<reference evidence="5" key="1">
    <citation type="journal article" date="2019" name="Int. J. Syst. Evol. Microbiol.">
        <title>The Global Catalogue of Microorganisms (GCM) 10K type strain sequencing project: providing services to taxonomists for standard genome sequencing and annotation.</title>
        <authorList>
            <consortium name="The Broad Institute Genomics Platform"/>
            <consortium name="The Broad Institute Genome Sequencing Center for Infectious Disease"/>
            <person name="Wu L."/>
            <person name="Ma J."/>
        </authorList>
    </citation>
    <scope>NUCLEOTIDE SEQUENCE [LARGE SCALE GENOMIC DNA]</scope>
    <source>
        <strain evidence="5">JCM 4816</strain>
    </source>
</reference>
<dbReference type="PROSITE" id="PS51186">
    <property type="entry name" value="GNAT"/>
    <property type="match status" value="2"/>
</dbReference>
<feature type="domain" description="N-acetyltransferase" evidence="3">
    <location>
        <begin position="1"/>
        <end position="133"/>
    </location>
</feature>
<sequence>MTTTLRPEAAEARAADGSRARAYAICVNGRPVGRIALELRAAERGVAEITELFVEPEGRGRGRGTTAVLAAEEVLREWGADRVMLNPLEPEEPERLLRWTGALGYRLRSRNMVKELTGPQPGLADGLSARPLEGEAYGRWYAREVATYEEVLRGTGLTPAQARAKSEADHVSMLPQGPHSPDTVLRELVTADGEVAGWLWLNTADSQARPPWIFDVLVDARFRGRGYGRALLHLAERETRAAGRSRLGLNVFADNVAANALYESLGYRTFRWSLTKPL</sequence>
<protein>
    <submittedName>
        <fullName evidence="4">GNAT family N-acetyltransferase</fullName>
    </submittedName>
</protein>
<keyword evidence="2" id="KW-0012">Acyltransferase</keyword>
<dbReference type="SUPFAM" id="SSF55729">
    <property type="entry name" value="Acyl-CoA N-acyltransferases (Nat)"/>
    <property type="match status" value="2"/>
</dbReference>
<dbReference type="Pfam" id="PF00583">
    <property type="entry name" value="Acetyltransf_1"/>
    <property type="match status" value="2"/>
</dbReference>
<dbReference type="Proteomes" id="UP001596174">
    <property type="component" value="Unassembled WGS sequence"/>
</dbReference>